<gene>
    <name evidence="2" type="ORF">HD841_000832</name>
</gene>
<evidence type="ECO:0000259" key="1">
    <source>
        <dbReference type="SMART" id="SM00953"/>
    </source>
</evidence>
<reference evidence="2 3" key="1">
    <citation type="submission" date="2020-07" db="EMBL/GenBank/DDBJ databases">
        <authorList>
            <person name="Partida-Martinez L."/>
            <person name="Huntemann M."/>
            <person name="Clum A."/>
            <person name="Wang J."/>
            <person name="Palaniappan K."/>
            <person name="Ritter S."/>
            <person name="Chen I.-M."/>
            <person name="Stamatis D."/>
            <person name="Reddy T."/>
            <person name="O'Malley R."/>
            <person name="Daum C."/>
            <person name="Shapiro N."/>
            <person name="Ivanova N."/>
            <person name="Kyrpides N."/>
            <person name="Woyke T."/>
        </authorList>
    </citation>
    <scope>NUCLEOTIDE SEQUENCE [LARGE SCALE GENOMIC DNA]</scope>
    <source>
        <strain evidence="2 3">AS2.3</strain>
    </source>
</reference>
<dbReference type="RefSeq" id="WP_179507581.1">
    <property type="nucleotide sequence ID" value="NZ_JACCBY010000001.1"/>
</dbReference>
<feature type="domain" description="RES" evidence="1">
    <location>
        <begin position="94"/>
        <end position="251"/>
    </location>
</feature>
<evidence type="ECO:0000313" key="3">
    <source>
        <dbReference type="Proteomes" id="UP000517753"/>
    </source>
</evidence>
<keyword evidence="3" id="KW-1185">Reference proteome</keyword>
<reference evidence="2 3" key="2">
    <citation type="submission" date="2020-08" db="EMBL/GenBank/DDBJ databases">
        <title>The Agave Microbiome: Exploring the role of microbial communities in plant adaptations to desert environments.</title>
        <authorList>
            <person name="Partida-Martinez L.P."/>
        </authorList>
    </citation>
    <scope>NUCLEOTIDE SEQUENCE [LARGE SCALE GENOMIC DNA]</scope>
    <source>
        <strain evidence="2 3">AS2.3</strain>
    </source>
</reference>
<sequence length="274" mass="30721">MADRENRAAEFARWDSFSRFARHVRFTGRYVWGDEERAFLETVLATSHDRDAHFKKGRTFYRAQLGVDFLDQKDEDGNWTGEETAGFGAKRMKPLTDRAREGRANPTGIPALYVGTTVETAISEVRPWIGADVSLAWCRMLRPIRALDLTKGHGRTSFAGPVFRHVMGGPNLTAAEKEEAVWIDIDNAFSEPVTSTDDRADYASTQILAELFRSEGYDAIGYKSHFGDDGEKRGFNIAIFDPDAVEIVACAPYRVESIKVEAKQNGNAWSKARD</sequence>
<dbReference type="Pfam" id="PF08808">
    <property type="entry name" value="RES"/>
    <property type="match status" value="1"/>
</dbReference>
<dbReference type="EMBL" id="JACCBY010000001">
    <property type="protein sequence ID" value="NYD89063.1"/>
    <property type="molecule type" value="Genomic_DNA"/>
</dbReference>
<comment type="caution">
    <text evidence="2">The sequence shown here is derived from an EMBL/GenBank/DDBJ whole genome shotgun (WGS) entry which is preliminary data.</text>
</comment>
<dbReference type="InterPro" id="IPR014914">
    <property type="entry name" value="RES_dom"/>
</dbReference>
<protein>
    <recommendedName>
        <fullName evidence="1">RES domain-containing protein</fullName>
    </recommendedName>
</protein>
<proteinExistence type="predicted"/>
<dbReference type="Proteomes" id="UP000517753">
    <property type="component" value="Unassembled WGS sequence"/>
</dbReference>
<dbReference type="SMART" id="SM00953">
    <property type="entry name" value="RES"/>
    <property type="match status" value="1"/>
</dbReference>
<name>A0A7Y9FKM8_9SPHN</name>
<organism evidence="2 3">
    <name type="scientific">Sphingomonas melonis</name>
    <dbReference type="NCBI Taxonomy" id="152682"/>
    <lineage>
        <taxon>Bacteria</taxon>
        <taxon>Pseudomonadati</taxon>
        <taxon>Pseudomonadota</taxon>
        <taxon>Alphaproteobacteria</taxon>
        <taxon>Sphingomonadales</taxon>
        <taxon>Sphingomonadaceae</taxon>
        <taxon>Sphingomonas</taxon>
    </lineage>
</organism>
<dbReference type="AlphaFoldDB" id="A0A7Y9FKM8"/>
<accession>A0A7Y9FKM8</accession>
<evidence type="ECO:0000313" key="2">
    <source>
        <dbReference type="EMBL" id="NYD89063.1"/>
    </source>
</evidence>